<sequence>MTEEMSVGSMMGMAKENTPHIQRKLMFEGHSVKQTEAQFNAQRNVAIPSDVVFKPLPSTNKKASSSKRRVLGDISNNKGALDMRYFQTPDKSPHGHPQLNSSNKFASSASTTKSAPSISLKLHSDEDIESAYGGLPLPENDLHLRNLQSEMDAEILGWQCEVDEALARKHGGSDFDDLIASNCELPALEVTPDDCFYSCDKLPDEPLVLPPLFIDDELDFEIIEN</sequence>
<dbReference type="OrthoDB" id="66574at2759"/>
<organism evidence="3 4">
    <name type="scientific">Aphanomyces stellatus</name>
    <dbReference type="NCBI Taxonomy" id="120398"/>
    <lineage>
        <taxon>Eukaryota</taxon>
        <taxon>Sar</taxon>
        <taxon>Stramenopiles</taxon>
        <taxon>Oomycota</taxon>
        <taxon>Saprolegniomycetes</taxon>
        <taxon>Saprolegniales</taxon>
        <taxon>Verrucalvaceae</taxon>
        <taxon>Aphanomyces</taxon>
    </lineage>
</organism>
<proteinExistence type="predicted"/>
<accession>A0A485K6B8</accession>
<feature type="region of interest" description="Disordered" evidence="1">
    <location>
        <begin position="85"/>
        <end position="110"/>
    </location>
</feature>
<feature type="compositionally biased region" description="Low complexity" evidence="1">
    <location>
        <begin position="100"/>
        <end position="110"/>
    </location>
</feature>
<evidence type="ECO:0000313" key="3">
    <source>
        <dbReference type="EMBL" id="VFT78602.1"/>
    </source>
</evidence>
<dbReference type="AlphaFoldDB" id="A0A485K6B8"/>
<dbReference type="Proteomes" id="UP000332933">
    <property type="component" value="Unassembled WGS sequence"/>
</dbReference>
<evidence type="ECO:0000313" key="2">
    <source>
        <dbReference type="EMBL" id="KAF0718924.1"/>
    </source>
</evidence>
<dbReference type="EMBL" id="CAADRA010000108">
    <property type="protein sequence ID" value="VFT78602.1"/>
    <property type="molecule type" value="Genomic_DNA"/>
</dbReference>
<reference evidence="3 4" key="1">
    <citation type="submission" date="2019-03" db="EMBL/GenBank/DDBJ databases">
        <authorList>
            <person name="Gaulin E."/>
            <person name="Dumas B."/>
        </authorList>
    </citation>
    <scope>NUCLEOTIDE SEQUENCE [LARGE SCALE GENOMIC DNA]</scope>
    <source>
        <strain evidence="3">CBS 568.67</strain>
    </source>
</reference>
<protein>
    <submittedName>
        <fullName evidence="3">Aste57867_1385 protein</fullName>
    </submittedName>
</protein>
<name>A0A485K6B8_9STRA</name>
<dbReference type="EMBL" id="VJMH01000108">
    <property type="protein sequence ID" value="KAF0718924.1"/>
    <property type="molecule type" value="Genomic_DNA"/>
</dbReference>
<evidence type="ECO:0000256" key="1">
    <source>
        <dbReference type="SAM" id="MobiDB-lite"/>
    </source>
</evidence>
<keyword evidence="4" id="KW-1185">Reference proteome</keyword>
<reference evidence="2" key="2">
    <citation type="submission" date="2019-06" db="EMBL/GenBank/DDBJ databases">
        <title>Genomics analysis of Aphanomyces spp. identifies a new class of oomycete effector associated with host adaptation.</title>
        <authorList>
            <person name="Gaulin E."/>
        </authorList>
    </citation>
    <scope>NUCLEOTIDE SEQUENCE</scope>
    <source>
        <strain evidence="2">CBS 578.67</strain>
    </source>
</reference>
<gene>
    <name evidence="3" type="primary">Aste57867_1385</name>
    <name evidence="2" type="ORF">As57867_001384</name>
    <name evidence="3" type="ORF">ASTE57867_1385</name>
</gene>
<evidence type="ECO:0000313" key="4">
    <source>
        <dbReference type="Proteomes" id="UP000332933"/>
    </source>
</evidence>